<dbReference type="EMBL" id="ASGP02000005">
    <property type="protein sequence ID" value="KAH9506226.1"/>
    <property type="molecule type" value="Genomic_DNA"/>
</dbReference>
<sequence length="131" mass="15541">MYSVEIVRQISFGMVKSAYSSSIITEEVLDSYEINERFSYLGTLFFVTFMNRTNMQMHQMLAYSYVKQWVEHIIDDEDLVIGNRNKSNANYYTFEVHSDKNIFIGLFPVKIHDKRRRSHNVAHTTSLTQRR</sequence>
<gene>
    <name evidence="1" type="ORF">DERF_010968</name>
</gene>
<comment type="caution">
    <text evidence="1">The sequence shown here is derived from an EMBL/GenBank/DDBJ whole genome shotgun (WGS) entry which is preliminary data.</text>
</comment>
<organism evidence="1 2">
    <name type="scientific">Dermatophagoides farinae</name>
    <name type="common">American house dust mite</name>
    <dbReference type="NCBI Taxonomy" id="6954"/>
    <lineage>
        <taxon>Eukaryota</taxon>
        <taxon>Metazoa</taxon>
        <taxon>Ecdysozoa</taxon>
        <taxon>Arthropoda</taxon>
        <taxon>Chelicerata</taxon>
        <taxon>Arachnida</taxon>
        <taxon>Acari</taxon>
        <taxon>Acariformes</taxon>
        <taxon>Sarcoptiformes</taxon>
        <taxon>Astigmata</taxon>
        <taxon>Psoroptidia</taxon>
        <taxon>Analgoidea</taxon>
        <taxon>Pyroglyphidae</taxon>
        <taxon>Dermatophagoidinae</taxon>
        <taxon>Dermatophagoides</taxon>
    </lineage>
</organism>
<keyword evidence="2" id="KW-1185">Reference proteome</keyword>
<reference evidence="1" key="2">
    <citation type="journal article" date="2022" name="Res Sq">
        <title>Comparative Genomics Reveals Insights into the Divergent Evolution of Astigmatic Mites and Household Pest Adaptations.</title>
        <authorList>
            <person name="Xiong Q."/>
            <person name="Wan A.T.-Y."/>
            <person name="Liu X.-Y."/>
            <person name="Fung C.S.-H."/>
            <person name="Xiao X."/>
            <person name="Malainual N."/>
            <person name="Hou J."/>
            <person name="Wang L."/>
            <person name="Wang M."/>
            <person name="Yang K."/>
            <person name="Cui Y."/>
            <person name="Leung E."/>
            <person name="Nong W."/>
            <person name="Shin S.-K."/>
            <person name="Au S."/>
            <person name="Jeong K.Y."/>
            <person name="Chew F.T."/>
            <person name="Hui J."/>
            <person name="Leung T.F."/>
            <person name="Tungtrongchitr A."/>
            <person name="Zhong N."/>
            <person name="Liu Z."/>
            <person name="Tsui S."/>
        </authorList>
    </citation>
    <scope>NUCLEOTIDE SEQUENCE</scope>
    <source>
        <strain evidence="1">Derf</strain>
        <tissue evidence="1">Whole organism</tissue>
    </source>
</reference>
<proteinExistence type="predicted"/>
<evidence type="ECO:0000313" key="1">
    <source>
        <dbReference type="EMBL" id="KAH9506226.1"/>
    </source>
</evidence>
<dbReference type="AlphaFoldDB" id="A0A922HRC0"/>
<evidence type="ECO:0000313" key="2">
    <source>
        <dbReference type="Proteomes" id="UP000790347"/>
    </source>
</evidence>
<reference evidence="1" key="1">
    <citation type="submission" date="2013-05" db="EMBL/GenBank/DDBJ databases">
        <authorList>
            <person name="Yim A.K.Y."/>
            <person name="Chan T.F."/>
            <person name="Ji K.M."/>
            <person name="Liu X.Y."/>
            <person name="Zhou J.W."/>
            <person name="Li R.Q."/>
            <person name="Yang K.Y."/>
            <person name="Li J."/>
            <person name="Li M."/>
            <person name="Law P.T.W."/>
            <person name="Wu Y.L."/>
            <person name="Cai Z.L."/>
            <person name="Qin H."/>
            <person name="Bao Y."/>
            <person name="Leung R.K.K."/>
            <person name="Ng P.K.S."/>
            <person name="Zou J."/>
            <person name="Zhong X.J."/>
            <person name="Ran P.X."/>
            <person name="Zhong N.S."/>
            <person name="Liu Z.G."/>
            <person name="Tsui S.K.W."/>
        </authorList>
    </citation>
    <scope>NUCLEOTIDE SEQUENCE</scope>
    <source>
        <strain evidence="1">Derf</strain>
        <tissue evidence="1">Whole organism</tissue>
    </source>
</reference>
<dbReference type="Proteomes" id="UP000790347">
    <property type="component" value="Unassembled WGS sequence"/>
</dbReference>
<protein>
    <submittedName>
        <fullName evidence="1">Uncharacterized protein</fullName>
    </submittedName>
</protein>
<name>A0A922HRC0_DERFA</name>
<accession>A0A922HRC0</accession>